<name>A0A8B2NP60_9HYPH</name>
<proteinExistence type="predicted"/>
<dbReference type="PROSITE" id="PS50110">
    <property type="entry name" value="RESPONSE_REGULATORY"/>
    <property type="match status" value="1"/>
</dbReference>
<dbReference type="InterPro" id="IPR013324">
    <property type="entry name" value="RNA_pol_sigma_r3/r4-like"/>
</dbReference>
<gene>
    <name evidence="4" type="ORF">DLJ53_14485</name>
</gene>
<dbReference type="InterPro" id="IPR036388">
    <property type="entry name" value="WH-like_DNA-bd_sf"/>
</dbReference>
<dbReference type="Pfam" id="PF22233">
    <property type="entry name" value="PhyR_sigma-like"/>
    <property type="match status" value="1"/>
</dbReference>
<accession>A0A8B2NP60</accession>
<dbReference type="InterPro" id="IPR014605">
    <property type="entry name" value="Sig_resp-reg_PhyR"/>
</dbReference>
<dbReference type="AlphaFoldDB" id="A0A8B2NP60"/>
<dbReference type="InterPro" id="IPR053867">
    <property type="entry name" value="PhyR_sigma4"/>
</dbReference>
<dbReference type="InterPro" id="IPR011006">
    <property type="entry name" value="CheY-like_superfamily"/>
</dbReference>
<dbReference type="Pfam" id="PF00072">
    <property type="entry name" value="Response_reg"/>
    <property type="match status" value="1"/>
</dbReference>
<reference evidence="4 5" key="1">
    <citation type="submission" date="2018-05" db="EMBL/GenBank/DDBJ databases">
        <title>Acuticoccus sediminis sp. nov., isolated from deep-sea sediment of Indian Ocean.</title>
        <authorList>
            <person name="Liu X."/>
            <person name="Lai Q."/>
            <person name="Du Y."/>
            <person name="Sun F."/>
            <person name="Zhang X."/>
            <person name="Wang S."/>
            <person name="Shao Z."/>
        </authorList>
    </citation>
    <scope>NUCLEOTIDE SEQUENCE [LARGE SCALE GENOMIC DNA]</scope>
    <source>
        <strain evidence="4 5">PTG4-2</strain>
    </source>
</reference>
<dbReference type="NCBIfam" id="NF006623">
    <property type="entry name" value="PRK09191.1"/>
    <property type="match status" value="1"/>
</dbReference>
<keyword evidence="5" id="KW-1185">Reference proteome</keyword>
<dbReference type="InterPro" id="IPR001789">
    <property type="entry name" value="Sig_transdc_resp-reg_receiver"/>
</dbReference>
<comment type="caution">
    <text evidence="4">The sequence shown here is derived from an EMBL/GenBank/DDBJ whole genome shotgun (WGS) entry which is preliminary data.</text>
</comment>
<dbReference type="RefSeq" id="WP_111346440.1">
    <property type="nucleotide sequence ID" value="NZ_QHHQ01000003.1"/>
</dbReference>
<dbReference type="OrthoDB" id="9786101at2"/>
<dbReference type="PANTHER" id="PTHR44591">
    <property type="entry name" value="STRESS RESPONSE REGULATOR PROTEIN 1"/>
    <property type="match status" value="1"/>
</dbReference>
<dbReference type="PIRSF" id="PIRSF036400">
    <property type="entry name" value="RR_Ctr_UCP036400"/>
    <property type="match status" value="1"/>
</dbReference>
<keyword evidence="1 2" id="KW-0597">Phosphoprotein</keyword>
<evidence type="ECO:0000313" key="5">
    <source>
        <dbReference type="Proteomes" id="UP000249590"/>
    </source>
</evidence>
<evidence type="ECO:0000313" key="4">
    <source>
        <dbReference type="EMBL" id="RAI00472.1"/>
    </source>
</evidence>
<dbReference type="SUPFAM" id="SSF88659">
    <property type="entry name" value="Sigma3 and sigma4 domains of RNA polymerase sigma factors"/>
    <property type="match status" value="1"/>
</dbReference>
<dbReference type="EMBL" id="QHHQ01000003">
    <property type="protein sequence ID" value="RAI00472.1"/>
    <property type="molecule type" value="Genomic_DNA"/>
</dbReference>
<dbReference type="Gene3D" id="1.10.1740.10">
    <property type="match status" value="1"/>
</dbReference>
<dbReference type="GO" id="GO:0000160">
    <property type="term" value="P:phosphorelay signal transduction system"/>
    <property type="evidence" value="ECO:0007669"/>
    <property type="project" value="InterPro"/>
</dbReference>
<dbReference type="InterPro" id="IPR053866">
    <property type="entry name" value="PhyR_sigma2"/>
</dbReference>
<dbReference type="CDD" id="cd17540">
    <property type="entry name" value="REC_PhyR"/>
    <property type="match status" value="1"/>
</dbReference>
<dbReference type="SMART" id="SM00448">
    <property type="entry name" value="REC"/>
    <property type="match status" value="1"/>
</dbReference>
<dbReference type="InterPro" id="IPR050595">
    <property type="entry name" value="Bact_response_regulator"/>
</dbReference>
<organism evidence="4 5">
    <name type="scientific">Acuticoccus sediminis</name>
    <dbReference type="NCBI Taxonomy" id="2184697"/>
    <lineage>
        <taxon>Bacteria</taxon>
        <taxon>Pseudomonadati</taxon>
        <taxon>Pseudomonadota</taxon>
        <taxon>Alphaproteobacteria</taxon>
        <taxon>Hyphomicrobiales</taxon>
        <taxon>Amorphaceae</taxon>
        <taxon>Acuticoccus</taxon>
    </lineage>
</organism>
<protein>
    <submittedName>
        <fullName evidence="4">Response regulator</fullName>
    </submittedName>
</protein>
<evidence type="ECO:0000256" key="2">
    <source>
        <dbReference type="PROSITE-ProRule" id="PRU00169"/>
    </source>
</evidence>
<feature type="domain" description="Response regulatory" evidence="3">
    <location>
        <begin position="137"/>
        <end position="250"/>
    </location>
</feature>
<dbReference type="SUPFAM" id="SSF52172">
    <property type="entry name" value="CheY-like"/>
    <property type="match status" value="1"/>
</dbReference>
<dbReference type="Gene3D" id="3.40.50.2300">
    <property type="match status" value="1"/>
</dbReference>
<dbReference type="Proteomes" id="UP000249590">
    <property type="component" value="Unassembled WGS sequence"/>
</dbReference>
<sequence>MSLARTIAPHIPYMRRFARSLTGSQPSGDAYVQAALEALIEDPSMFDESIPPRVALYRILIRIWDSIDLNHETAPRTAVFEKRLDAMVPRARQAFLLTTVEGFSLQEAAAILDTDMNGVRKLIDEAGQSIAEQVATSVLIIEDEPMIAMDLEALVEGLGHEVAGIARTHTEAVEAVKARRPGLVLADIQLADGSSGLDAVNEILASMTVPVIFITAYPERLLTGERPEPAFLITKPFETDTVKAVVSQALFFSTGETEAGGDSASVQPSAV</sequence>
<feature type="modified residue" description="4-aspartylphosphate" evidence="2">
    <location>
        <position position="187"/>
    </location>
</feature>
<evidence type="ECO:0000259" key="3">
    <source>
        <dbReference type="PROSITE" id="PS50110"/>
    </source>
</evidence>
<dbReference type="Gene3D" id="1.10.10.10">
    <property type="entry name" value="Winged helix-like DNA-binding domain superfamily/Winged helix DNA-binding domain"/>
    <property type="match status" value="1"/>
</dbReference>
<dbReference type="PANTHER" id="PTHR44591:SF20">
    <property type="entry name" value="PROTEIN PILH"/>
    <property type="match status" value="1"/>
</dbReference>
<evidence type="ECO:0000256" key="1">
    <source>
        <dbReference type="ARBA" id="ARBA00022553"/>
    </source>
</evidence>
<dbReference type="Pfam" id="PF22029">
    <property type="entry name" value="PhyR_sigma2"/>
    <property type="match status" value="1"/>
</dbReference>